<accession>A0ABR2JLY8</accession>
<organism evidence="2 3">
    <name type="scientific">Tritrichomonas musculus</name>
    <dbReference type="NCBI Taxonomy" id="1915356"/>
    <lineage>
        <taxon>Eukaryota</taxon>
        <taxon>Metamonada</taxon>
        <taxon>Parabasalia</taxon>
        <taxon>Tritrichomonadida</taxon>
        <taxon>Tritrichomonadidae</taxon>
        <taxon>Tritrichomonas</taxon>
    </lineage>
</organism>
<comment type="caution">
    <text evidence="2">The sequence shown here is derived from an EMBL/GenBank/DDBJ whole genome shotgun (WGS) entry which is preliminary data.</text>
</comment>
<keyword evidence="3" id="KW-1185">Reference proteome</keyword>
<reference evidence="2 3" key="1">
    <citation type="submission" date="2024-04" db="EMBL/GenBank/DDBJ databases">
        <title>Tritrichomonas musculus Genome.</title>
        <authorList>
            <person name="Alves-Ferreira E."/>
            <person name="Grigg M."/>
            <person name="Lorenzi H."/>
            <person name="Galac M."/>
        </authorList>
    </citation>
    <scope>NUCLEOTIDE SEQUENCE [LARGE SCALE GENOMIC DNA]</scope>
    <source>
        <strain evidence="2 3">EAF2021</strain>
    </source>
</reference>
<dbReference type="InterPro" id="IPR036249">
    <property type="entry name" value="Thioredoxin-like_sf"/>
</dbReference>
<keyword evidence="1" id="KW-1133">Transmembrane helix</keyword>
<evidence type="ECO:0000313" key="3">
    <source>
        <dbReference type="Proteomes" id="UP001470230"/>
    </source>
</evidence>
<sequence>MILCFLLNVYWKFNLNELNEKIKNSFSMPLFVVCYVPSCKKCTNIKSEFNDFISISGNRTDMYTSMINCLVHEDFCKYLDVPITPISYLIIGNNSRYWPKAYSNQAEDWISFVDKYVNSNLKKIDYDNKKQLNHIIQKSTDNGGVTYYLVVKNSRDDILRKIRRAAYHYLVYNVSFVYSINENIENAEITRFYTKNYSEKFNGDLHEAEKFIEEVQFGPIHKYDYKEWKRQKSPKLFLFTNQNYILDSQKEGLIKLKDKFHRKISIGWVSMTEESSRQFFNDFPLTDLPISIIYDNINSTSSCYFLTKERTINIAETKFVENFFEQKLVCNQTLDDSNITLNDSPKKSIAMKSKIIISGKKFLIIYISCGLIIIGLLRLKQNDDDEKEE</sequence>
<keyword evidence="1" id="KW-0472">Membrane</keyword>
<gene>
    <name evidence="2" type="ORF">M9Y10_005037</name>
</gene>
<evidence type="ECO:0008006" key="4">
    <source>
        <dbReference type="Google" id="ProtNLM"/>
    </source>
</evidence>
<dbReference type="Gene3D" id="3.40.30.10">
    <property type="entry name" value="Glutaredoxin"/>
    <property type="match status" value="1"/>
</dbReference>
<protein>
    <recommendedName>
        <fullName evidence="4">Thioredoxin domain-containing protein</fullName>
    </recommendedName>
</protein>
<feature type="transmembrane region" description="Helical" evidence="1">
    <location>
        <begin position="362"/>
        <end position="379"/>
    </location>
</feature>
<evidence type="ECO:0000256" key="1">
    <source>
        <dbReference type="SAM" id="Phobius"/>
    </source>
</evidence>
<dbReference type="EMBL" id="JAPFFF010000011">
    <property type="protein sequence ID" value="KAK8878272.1"/>
    <property type="molecule type" value="Genomic_DNA"/>
</dbReference>
<evidence type="ECO:0000313" key="2">
    <source>
        <dbReference type="EMBL" id="KAK8878272.1"/>
    </source>
</evidence>
<proteinExistence type="predicted"/>
<dbReference type="Proteomes" id="UP001470230">
    <property type="component" value="Unassembled WGS sequence"/>
</dbReference>
<name>A0ABR2JLY8_9EUKA</name>
<dbReference type="SUPFAM" id="SSF52833">
    <property type="entry name" value="Thioredoxin-like"/>
    <property type="match status" value="1"/>
</dbReference>
<keyword evidence="1" id="KW-0812">Transmembrane</keyword>